<name>A0A1I7F7L2_9FLAO</name>
<protein>
    <submittedName>
        <fullName evidence="1">Uncharacterized protein</fullName>
    </submittedName>
</protein>
<keyword evidence="2" id="KW-1185">Reference proteome</keyword>
<organism evidence="1 2">
    <name type="scientific">Pustulibacterium marinum</name>
    <dbReference type="NCBI Taxonomy" id="1224947"/>
    <lineage>
        <taxon>Bacteria</taxon>
        <taxon>Pseudomonadati</taxon>
        <taxon>Bacteroidota</taxon>
        <taxon>Flavobacteriia</taxon>
        <taxon>Flavobacteriales</taxon>
        <taxon>Flavobacteriaceae</taxon>
        <taxon>Pustulibacterium</taxon>
    </lineage>
</organism>
<sequence length="212" mass="23984">MFYLRLNKLKILNNREFIGKAEVKLISFVTLGDSDFPEITDYLATNDVDEKKEILKSSVSKIVSSRVMPEIQKVKDNQVIYFGDTGYNLFVSETIPQDLNWMLLAIESDGKTRETTQIIDSILTDEKITDIVEKFNDITKVSGATASMVTALTSIVADTLIALFKEDKDDQIGLLLTSFIKQQHYPNGKRDKENIPDATGNMFTDYTIFGFE</sequence>
<dbReference type="OrthoDB" id="1330858at2"/>
<dbReference type="RefSeq" id="WP_093023026.1">
    <property type="nucleotide sequence ID" value="NZ_FPBK01000001.1"/>
</dbReference>
<dbReference type="EMBL" id="FPBK01000001">
    <property type="protein sequence ID" value="SFU32182.1"/>
    <property type="molecule type" value="Genomic_DNA"/>
</dbReference>
<accession>A0A1I7F7L2</accession>
<dbReference type="AlphaFoldDB" id="A0A1I7F7L2"/>
<dbReference type="Proteomes" id="UP000199138">
    <property type="component" value="Unassembled WGS sequence"/>
</dbReference>
<evidence type="ECO:0000313" key="1">
    <source>
        <dbReference type="EMBL" id="SFU32182.1"/>
    </source>
</evidence>
<evidence type="ECO:0000313" key="2">
    <source>
        <dbReference type="Proteomes" id="UP000199138"/>
    </source>
</evidence>
<reference evidence="1 2" key="1">
    <citation type="submission" date="2016-10" db="EMBL/GenBank/DDBJ databases">
        <authorList>
            <person name="de Groot N.N."/>
        </authorList>
    </citation>
    <scope>NUCLEOTIDE SEQUENCE [LARGE SCALE GENOMIC DNA]</scope>
    <source>
        <strain evidence="1 2">CGMCC 1.12333</strain>
    </source>
</reference>
<gene>
    <name evidence="1" type="ORF">SAMN05216480_101714</name>
</gene>
<proteinExistence type="predicted"/>